<dbReference type="InterPro" id="IPR038440">
    <property type="entry name" value="FimV_C_sf"/>
</dbReference>
<organism evidence="2 3">
    <name type="scientific">Acinetobacter shaoyimingii</name>
    <dbReference type="NCBI Taxonomy" id="2715164"/>
    <lineage>
        <taxon>Bacteria</taxon>
        <taxon>Pseudomonadati</taxon>
        <taxon>Pseudomonadota</taxon>
        <taxon>Gammaproteobacteria</taxon>
        <taxon>Moraxellales</taxon>
        <taxon>Moraxellaceae</taxon>
        <taxon>Acinetobacter</taxon>
    </lineage>
</organism>
<protein>
    <recommendedName>
        <fullName evidence="4">Fimbrial protein FimV</fullName>
    </recommendedName>
</protein>
<dbReference type="RefSeq" id="WP_166221753.1">
    <property type="nucleotide sequence ID" value="NZ_CP049801.1"/>
</dbReference>
<dbReference type="Gene3D" id="1.20.58.2200">
    <property type="match status" value="1"/>
</dbReference>
<dbReference type="EMBL" id="CP049801">
    <property type="protein sequence ID" value="QIO04911.1"/>
    <property type="molecule type" value="Genomic_DNA"/>
</dbReference>
<accession>A0A6G8RSN2</accession>
<reference evidence="2 3" key="1">
    <citation type="submission" date="2020-03" db="EMBL/GenBank/DDBJ databases">
        <authorList>
            <person name="Zhu W."/>
        </authorList>
    </citation>
    <scope>NUCLEOTIDE SEQUENCE [LARGE SCALE GENOMIC DNA]</scope>
    <source>
        <strain evidence="2 3">323-1</strain>
    </source>
</reference>
<proteinExistence type="predicted"/>
<dbReference type="AlphaFoldDB" id="A0A6G8RSN2"/>
<evidence type="ECO:0000256" key="1">
    <source>
        <dbReference type="SAM" id="MobiDB-lite"/>
    </source>
</evidence>
<gene>
    <name evidence="2" type="ORF">G8E00_02465</name>
</gene>
<evidence type="ECO:0008006" key="4">
    <source>
        <dbReference type="Google" id="ProtNLM"/>
    </source>
</evidence>
<evidence type="ECO:0000313" key="2">
    <source>
        <dbReference type="EMBL" id="QIO04911.1"/>
    </source>
</evidence>
<feature type="compositionally biased region" description="Polar residues" evidence="1">
    <location>
        <begin position="48"/>
        <end position="58"/>
    </location>
</feature>
<feature type="region of interest" description="Disordered" evidence="1">
    <location>
        <begin position="25"/>
        <end position="73"/>
    </location>
</feature>
<feature type="region of interest" description="Disordered" evidence="1">
    <location>
        <begin position="264"/>
        <end position="284"/>
    </location>
</feature>
<sequence>MLYVIPFIVLLVVLILLKLRDRSKKDTNKSKTTTSKKAAAKASKRNGPGSSNDQNNPPASDPDALTQSNGPSSIDEKFKQSIEKLIKARTFYTAEAKINQALNQDSSQHELYLYLVDIHLAQNDDFAIKQLLNYVRSLGLDDIAELAEEKQRNYVPEEIVEEPQPVQTLVEETPAESDHSAKGNKAFDALIIDNGKDSFDELHSSFNSEPEEKDDLKVFEFYTTPPASQKPVEQVVEPEPVEAQQDAHEDVFVNKIESFDFDDSKLTLNEPTEDTTTATQEEPLSFSNQSLDFNLSQPAQIEVEEPAINLEDEFSFEEKTITEATPLDSDTSIDLDVDIPNVATESKDGQSNSLDFNLDTPEFNFKLEDSNTSVNTPANDIEPSASNELEFDALNDHVQAETVQTEPQNSALAFEPSMEFTLDSAAVSATTHETSTEQALVDDSNTAQDLEFSFETPSTTYTADTPNESASDVVSHIEPEALSIEPSALAFTSSTLSDVATTESISSETVSTDTTSVDPVSIEFETPVENSITELAAQSEAAATQAENINDPLALAFPHLNDIDETTLDLQLAERYIALGAFESAKQLLSRNTAQYTAEQRELSENLLNKIAS</sequence>
<dbReference type="Proteomes" id="UP000502297">
    <property type="component" value="Chromosome"/>
</dbReference>
<evidence type="ECO:0000313" key="3">
    <source>
        <dbReference type="Proteomes" id="UP000502297"/>
    </source>
</evidence>
<dbReference type="KEGG" id="asha:G8E00_02465"/>
<keyword evidence="3" id="KW-1185">Reference proteome</keyword>
<name>A0A6G8RSN2_9GAMM</name>
<feature type="compositionally biased region" description="Polar residues" evidence="1">
    <location>
        <begin position="266"/>
        <end position="284"/>
    </location>
</feature>